<reference evidence="2 3" key="1">
    <citation type="submission" date="2019-05" db="EMBL/GenBank/DDBJ databases">
        <title>Another draft genome of Portunus trituberculatus and its Hox gene families provides insights of decapod evolution.</title>
        <authorList>
            <person name="Jeong J.-H."/>
            <person name="Song I."/>
            <person name="Kim S."/>
            <person name="Choi T."/>
            <person name="Kim D."/>
            <person name="Ryu S."/>
            <person name="Kim W."/>
        </authorList>
    </citation>
    <scope>NUCLEOTIDE SEQUENCE [LARGE SCALE GENOMIC DNA]</scope>
    <source>
        <tissue evidence="2">Muscle</tissue>
    </source>
</reference>
<dbReference type="Proteomes" id="UP000324222">
    <property type="component" value="Unassembled WGS sequence"/>
</dbReference>
<sequence length="117" mass="13019">MLIGILCCVLSSIHLISMSSIMSRQESLEPQRTREVVEVVDAAVSRKLYFLGLGLEMALHDMVEVAWRQEMEQQSVACLDDGWDKSEAEEATHRVASVYTSAWRAGSEFVLAVDLTG</sequence>
<accession>A0A5B7FYZ3</accession>
<keyword evidence="1" id="KW-0732">Signal</keyword>
<keyword evidence="3" id="KW-1185">Reference proteome</keyword>
<feature type="signal peptide" evidence="1">
    <location>
        <begin position="1"/>
        <end position="18"/>
    </location>
</feature>
<proteinExistence type="predicted"/>
<dbReference type="AlphaFoldDB" id="A0A5B7FYZ3"/>
<evidence type="ECO:0000313" key="3">
    <source>
        <dbReference type="Proteomes" id="UP000324222"/>
    </source>
</evidence>
<dbReference type="EMBL" id="VSRR010009382">
    <property type="protein sequence ID" value="MPC50253.1"/>
    <property type="molecule type" value="Genomic_DNA"/>
</dbReference>
<gene>
    <name evidence="2" type="ORF">E2C01_044077</name>
</gene>
<feature type="chain" id="PRO_5023134080" evidence="1">
    <location>
        <begin position="19"/>
        <end position="117"/>
    </location>
</feature>
<name>A0A5B7FYZ3_PORTR</name>
<evidence type="ECO:0000256" key="1">
    <source>
        <dbReference type="SAM" id="SignalP"/>
    </source>
</evidence>
<comment type="caution">
    <text evidence="2">The sequence shown here is derived from an EMBL/GenBank/DDBJ whole genome shotgun (WGS) entry which is preliminary data.</text>
</comment>
<evidence type="ECO:0000313" key="2">
    <source>
        <dbReference type="EMBL" id="MPC50253.1"/>
    </source>
</evidence>
<organism evidence="2 3">
    <name type="scientific">Portunus trituberculatus</name>
    <name type="common">Swimming crab</name>
    <name type="synonym">Neptunus trituberculatus</name>
    <dbReference type="NCBI Taxonomy" id="210409"/>
    <lineage>
        <taxon>Eukaryota</taxon>
        <taxon>Metazoa</taxon>
        <taxon>Ecdysozoa</taxon>
        <taxon>Arthropoda</taxon>
        <taxon>Crustacea</taxon>
        <taxon>Multicrustacea</taxon>
        <taxon>Malacostraca</taxon>
        <taxon>Eumalacostraca</taxon>
        <taxon>Eucarida</taxon>
        <taxon>Decapoda</taxon>
        <taxon>Pleocyemata</taxon>
        <taxon>Brachyura</taxon>
        <taxon>Eubrachyura</taxon>
        <taxon>Portunoidea</taxon>
        <taxon>Portunidae</taxon>
        <taxon>Portuninae</taxon>
        <taxon>Portunus</taxon>
    </lineage>
</organism>
<protein>
    <submittedName>
        <fullName evidence="2">Uncharacterized protein</fullName>
    </submittedName>
</protein>